<dbReference type="GO" id="GO:1904659">
    <property type="term" value="P:D-glucose transmembrane transport"/>
    <property type="evidence" value="ECO:0007669"/>
    <property type="project" value="TreeGrafter"/>
</dbReference>
<dbReference type="GO" id="GO:0022857">
    <property type="term" value="F:transmembrane transporter activity"/>
    <property type="evidence" value="ECO:0007669"/>
    <property type="project" value="InterPro"/>
</dbReference>
<proteinExistence type="predicted"/>
<evidence type="ECO:0000256" key="3">
    <source>
        <dbReference type="ARBA" id="ARBA00022989"/>
    </source>
</evidence>
<evidence type="ECO:0000313" key="6">
    <source>
        <dbReference type="EMBL" id="POI32034.1"/>
    </source>
</evidence>
<sequence>MILVGIFRLRVQNKKLYLATFAAVLGPLSFGFVLGYSSPAIPELRKIGNPKLRLDSNQASWFGVYISEISHTNVRGMLGSFVQLMVVTGILGAYTAGLTLKWHWLAVLCSFPPCIMLLFMSFMPETPRFLLDQKKRAEAIAALQFLRGPYVDHEWECRQIEANVEEEGLSLFEFKNPSIYRPLLIGVILMFLQQVTGINAVMFYAETIFEDANFQGFLTSYGTFWLFSAFCCLSVTFAAFYVPETKGRTLEQIEAYFRTS</sequence>
<evidence type="ECO:0000313" key="7">
    <source>
        <dbReference type="Proteomes" id="UP000237246"/>
    </source>
</evidence>
<dbReference type="Gene3D" id="1.20.1250.20">
    <property type="entry name" value="MFS general substrate transporter like domains"/>
    <property type="match status" value="2"/>
</dbReference>
<organism evidence="6 7">
    <name type="scientific">Bambusicola thoracicus</name>
    <name type="common">Chinese bamboo-partridge</name>
    <name type="synonym">Perdix thoracica</name>
    <dbReference type="NCBI Taxonomy" id="9083"/>
    <lineage>
        <taxon>Eukaryota</taxon>
        <taxon>Metazoa</taxon>
        <taxon>Chordata</taxon>
        <taxon>Craniata</taxon>
        <taxon>Vertebrata</taxon>
        <taxon>Euteleostomi</taxon>
        <taxon>Archelosauria</taxon>
        <taxon>Archosauria</taxon>
        <taxon>Dinosauria</taxon>
        <taxon>Saurischia</taxon>
        <taxon>Theropoda</taxon>
        <taxon>Coelurosauria</taxon>
        <taxon>Aves</taxon>
        <taxon>Neognathae</taxon>
        <taxon>Galloanserae</taxon>
        <taxon>Galliformes</taxon>
        <taxon>Phasianidae</taxon>
        <taxon>Perdicinae</taxon>
        <taxon>Bambusicola</taxon>
    </lineage>
</organism>
<protein>
    <recommendedName>
        <fullName evidence="8">Major facilitator superfamily (MFS) profile domain-containing protein</fullName>
    </recommendedName>
</protein>
<dbReference type="PANTHER" id="PTHR48021">
    <property type="match status" value="1"/>
</dbReference>
<evidence type="ECO:0000256" key="1">
    <source>
        <dbReference type="ARBA" id="ARBA00004141"/>
    </source>
</evidence>
<dbReference type="Proteomes" id="UP000237246">
    <property type="component" value="Unassembled WGS sequence"/>
</dbReference>
<evidence type="ECO:0000256" key="5">
    <source>
        <dbReference type="SAM" id="Phobius"/>
    </source>
</evidence>
<evidence type="ECO:0008006" key="8">
    <source>
        <dbReference type="Google" id="ProtNLM"/>
    </source>
</evidence>
<comment type="caution">
    <text evidence="6">The sequence shown here is derived from an EMBL/GenBank/DDBJ whole genome shotgun (WGS) entry which is preliminary data.</text>
</comment>
<dbReference type="PANTHER" id="PTHR48021:SF18">
    <property type="entry name" value="SOLUTE CARRIER FAMILY 2, FACILITATED GLUCOSE TRANSPORTER MEMBER 8"/>
    <property type="match status" value="1"/>
</dbReference>
<keyword evidence="7" id="KW-1185">Reference proteome</keyword>
<gene>
    <name evidence="6" type="ORF">CIB84_004216</name>
</gene>
<dbReference type="Pfam" id="PF00083">
    <property type="entry name" value="Sugar_tr"/>
    <property type="match status" value="2"/>
</dbReference>
<feature type="transmembrane region" description="Helical" evidence="5">
    <location>
        <begin position="77"/>
        <end position="96"/>
    </location>
</feature>
<dbReference type="EMBL" id="PPHD01006887">
    <property type="protein sequence ID" value="POI32034.1"/>
    <property type="molecule type" value="Genomic_DNA"/>
</dbReference>
<dbReference type="GO" id="GO:0016020">
    <property type="term" value="C:membrane"/>
    <property type="evidence" value="ECO:0007669"/>
    <property type="project" value="UniProtKB-SubCell"/>
</dbReference>
<evidence type="ECO:0000256" key="4">
    <source>
        <dbReference type="ARBA" id="ARBA00023136"/>
    </source>
</evidence>
<dbReference type="SUPFAM" id="SSF103473">
    <property type="entry name" value="MFS general substrate transporter"/>
    <property type="match status" value="1"/>
</dbReference>
<feature type="transmembrane region" description="Helical" evidence="5">
    <location>
        <begin position="102"/>
        <end position="123"/>
    </location>
</feature>
<feature type="transmembrane region" description="Helical" evidence="5">
    <location>
        <begin position="224"/>
        <end position="242"/>
    </location>
</feature>
<accession>A0A2P4T6P2</accession>
<dbReference type="InterPro" id="IPR050549">
    <property type="entry name" value="MFS_Trehalose_Transporter"/>
</dbReference>
<keyword evidence="2 5" id="KW-0812">Transmembrane</keyword>
<dbReference type="OrthoDB" id="6612291at2759"/>
<comment type="subcellular location">
    <subcellularLocation>
        <location evidence="1">Membrane</location>
        <topology evidence="1">Multi-pass membrane protein</topology>
    </subcellularLocation>
</comment>
<reference evidence="6 7" key="1">
    <citation type="submission" date="2018-01" db="EMBL/GenBank/DDBJ databases">
        <title>Comparison of the Chinese Bamboo Partridge and Red Junglefowl genome sequences highlights the importance of demography in genome evolution.</title>
        <authorList>
            <person name="Tiley G.P."/>
            <person name="Kimball R.T."/>
            <person name="Braun E.L."/>
            <person name="Burleigh J.G."/>
        </authorList>
    </citation>
    <scope>NUCLEOTIDE SEQUENCE [LARGE SCALE GENOMIC DNA]</scope>
    <source>
        <strain evidence="6">RTK389</strain>
        <tissue evidence="6">Blood</tissue>
    </source>
</reference>
<name>A0A2P4T6P2_BAMTH</name>
<dbReference type="InterPro" id="IPR005828">
    <property type="entry name" value="MFS_sugar_transport-like"/>
</dbReference>
<feature type="transmembrane region" description="Helical" evidence="5">
    <location>
        <begin position="183"/>
        <end position="204"/>
    </location>
</feature>
<evidence type="ECO:0000256" key="2">
    <source>
        <dbReference type="ARBA" id="ARBA00022692"/>
    </source>
</evidence>
<dbReference type="AlphaFoldDB" id="A0A2P4T6P2"/>
<keyword evidence="3 5" id="KW-1133">Transmembrane helix</keyword>
<feature type="transmembrane region" description="Helical" evidence="5">
    <location>
        <begin position="16"/>
        <end position="36"/>
    </location>
</feature>
<keyword evidence="4 5" id="KW-0472">Membrane</keyword>
<dbReference type="InterPro" id="IPR036259">
    <property type="entry name" value="MFS_trans_sf"/>
</dbReference>